<organism evidence="1 2">
    <name type="scientific">Undibacterium hunanense</name>
    <dbReference type="NCBI Taxonomy" id="2762292"/>
    <lineage>
        <taxon>Bacteria</taxon>
        <taxon>Pseudomonadati</taxon>
        <taxon>Pseudomonadota</taxon>
        <taxon>Betaproteobacteria</taxon>
        <taxon>Burkholderiales</taxon>
        <taxon>Oxalobacteraceae</taxon>
        <taxon>Undibacterium</taxon>
    </lineage>
</organism>
<gene>
    <name evidence="1" type="ORF">H8L32_18160</name>
</gene>
<name>A0ABR6ZU61_9BURK</name>
<protein>
    <submittedName>
        <fullName evidence="1">Uncharacterized protein</fullName>
    </submittedName>
</protein>
<reference evidence="1 2" key="1">
    <citation type="submission" date="2020-08" db="EMBL/GenBank/DDBJ databases">
        <title>Novel species isolated from subtropical streams in China.</title>
        <authorList>
            <person name="Lu H."/>
        </authorList>
    </citation>
    <scope>NUCLEOTIDE SEQUENCE [LARGE SCALE GENOMIC DNA]</scope>
    <source>
        <strain evidence="1 2">CY18W</strain>
    </source>
</reference>
<dbReference type="Proteomes" id="UP000650424">
    <property type="component" value="Unassembled WGS sequence"/>
</dbReference>
<sequence>MNKRTHYVALSKVTAGAVLADDLLDKVGHVLLPAGVTLTENMLHSIAHHEIHQLSIVAAPVSEQQETEEREIRLARLERLFRHAPDSAPASLLKAYVFHYRHGDYQ</sequence>
<comment type="caution">
    <text evidence="1">The sequence shown here is derived from an EMBL/GenBank/DDBJ whole genome shotgun (WGS) entry which is preliminary data.</text>
</comment>
<dbReference type="RefSeq" id="WP_186948672.1">
    <property type="nucleotide sequence ID" value="NZ_JACOGF010000009.1"/>
</dbReference>
<evidence type="ECO:0000313" key="2">
    <source>
        <dbReference type="Proteomes" id="UP000650424"/>
    </source>
</evidence>
<dbReference type="EMBL" id="JACOGF010000009">
    <property type="protein sequence ID" value="MBC3919421.1"/>
    <property type="molecule type" value="Genomic_DNA"/>
</dbReference>
<proteinExistence type="predicted"/>
<accession>A0ABR6ZU61</accession>
<evidence type="ECO:0000313" key="1">
    <source>
        <dbReference type="EMBL" id="MBC3919421.1"/>
    </source>
</evidence>
<keyword evidence="2" id="KW-1185">Reference proteome</keyword>